<feature type="region of interest" description="Disordered" evidence="1">
    <location>
        <begin position="1"/>
        <end position="23"/>
    </location>
</feature>
<organism evidence="2">
    <name type="scientific">mine drainage metagenome</name>
    <dbReference type="NCBI Taxonomy" id="410659"/>
    <lineage>
        <taxon>unclassified sequences</taxon>
        <taxon>metagenomes</taxon>
        <taxon>ecological metagenomes</taxon>
    </lineage>
</organism>
<dbReference type="SUPFAM" id="SSF53187">
    <property type="entry name" value="Zn-dependent exopeptidases"/>
    <property type="match status" value="1"/>
</dbReference>
<evidence type="ECO:0008006" key="3">
    <source>
        <dbReference type="Google" id="ProtNLM"/>
    </source>
</evidence>
<name>A0A1J5QH72_9ZZZZ</name>
<dbReference type="Gene3D" id="3.40.630.10">
    <property type="entry name" value="Zn peptidases"/>
    <property type="match status" value="1"/>
</dbReference>
<proteinExistence type="predicted"/>
<gene>
    <name evidence="2" type="ORF">GALL_354190</name>
</gene>
<dbReference type="AlphaFoldDB" id="A0A1J5QH72"/>
<dbReference type="EMBL" id="MLJW01000766">
    <property type="protein sequence ID" value="OIQ82800.1"/>
    <property type="molecule type" value="Genomic_DNA"/>
</dbReference>
<reference evidence="2" key="1">
    <citation type="submission" date="2016-10" db="EMBL/GenBank/DDBJ databases">
        <title>Sequence of Gallionella enrichment culture.</title>
        <authorList>
            <person name="Poehlein A."/>
            <person name="Muehling M."/>
            <person name="Daniel R."/>
        </authorList>
    </citation>
    <scope>NUCLEOTIDE SEQUENCE</scope>
</reference>
<evidence type="ECO:0000313" key="2">
    <source>
        <dbReference type="EMBL" id="OIQ82800.1"/>
    </source>
</evidence>
<comment type="caution">
    <text evidence="2">The sequence shown here is derived from an EMBL/GenBank/DDBJ whole genome shotgun (WGS) entry which is preliminary data.</text>
</comment>
<sequence length="57" mass="5805">MLQQVPGAYRGLGATPRGTDPATAAYNHSAQARFDESALPVGAAVLAGIALDRLAQP</sequence>
<protein>
    <recommendedName>
        <fullName evidence="3">Amidohydrolase</fullName>
    </recommendedName>
</protein>
<evidence type="ECO:0000256" key="1">
    <source>
        <dbReference type="SAM" id="MobiDB-lite"/>
    </source>
</evidence>
<accession>A0A1J5QH72</accession>